<name>A0A3N4HMR1_ASCIM</name>
<keyword evidence="2" id="KW-1185">Reference proteome</keyword>
<accession>A0A3N4HMR1</accession>
<gene>
    <name evidence="1" type="ORF">BJ508DRAFT_313095</name>
</gene>
<dbReference type="AlphaFoldDB" id="A0A3N4HMR1"/>
<dbReference type="Proteomes" id="UP000275078">
    <property type="component" value="Unassembled WGS sequence"/>
</dbReference>
<protein>
    <submittedName>
        <fullName evidence="1">Uncharacterized protein</fullName>
    </submittedName>
</protein>
<dbReference type="EMBL" id="ML119797">
    <property type="protein sequence ID" value="RPA74196.1"/>
    <property type="molecule type" value="Genomic_DNA"/>
</dbReference>
<reference evidence="1 2" key="1">
    <citation type="journal article" date="2018" name="Nat. Ecol. Evol.">
        <title>Pezizomycetes genomes reveal the molecular basis of ectomycorrhizal truffle lifestyle.</title>
        <authorList>
            <person name="Murat C."/>
            <person name="Payen T."/>
            <person name="Noel B."/>
            <person name="Kuo A."/>
            <person name="Morin E."/>
            <person name="Chen J."/>
            <person name="Kohler A."/>
            <person name="Krizsan K."/>
            <person name="Balestrini R."/>
            <person name="Da Silva C."/>
            <person name="Montanini B."/>
            <person name="Hainaut M."/>
            <person name="Levati E."/>
            <person name="Barry K.W."/>
            <person name="Belfiori B."/>
            <person name="Cichocki N."/>
            <person name="Clum A."/>
            <person name="Dockter R.B."/>
            <person name="Fauchery L."/>
            <person name="Guy J."/>
            <person name="Iotti M."/>
            <person name="Le Tacon F."/>
            <person name="Lindquist E.A."/>
            <person name="Lipzen A."/>
            <person name="Malagnac F."/>
            <person name="Mello A."/>
            <person name="Molinier V."/>
            <person name="Miyauchi S."/>
            <person name="Poulain J."/>
            <person name="Riccioni C."/>
            <person name="Rubini A."/>
            <person name="Sitrit Y."/>
            <person name="Splivallo R."/>
            <person name="Traeger S."/>
            <person name="Wang M."/>
            <person name="Zifcakova L."/>
            <person name="Wipf D."/>
            <person name="Zambonelli A."/>
            <person name="Paolocci F."/>
            <person name="Nowrousian M."/>
            <person name="Ottonello S."/>
            <person name="Baldrian P."/>
            <person name="Spatafora J.W."/>
            <person name="Henrissat B."/>
            <person name="Nagy L.G."/>
            <person name="Aury J.M."/>
            <person name="Wincker P."/>
            <person name="Grigoriev I.V."/>
            <person name="Bonfante P."/>
            <person name="Martin F.M."/>
        </authorList>
    </citation>
    <scope>NUCLEOTIDE SEQUENCE [LARGE SCALE GENOMIC DNA]</scope>
    <source>
        <strain evidence="1 2">RN42</strain>
    </source>
</reference>
<organism evidence="1 2">
    <name type="scientific">Ascobolus immersus RN42</name>
    <dbReference type="NCBI Taxonomy" id="1160509"/>
    <lineage>
        <taxon>Eukaryota</taxon>
        <taxon>Fungi</taxon>
        <taxon>Dikarya</taxon>
        <taxon>Ascomycota</taxon>
        <taxon>Pezizomycotina</taxon>
        <taxon>Pezizomycetes</taxon>
        <taxon>Pezizales</taxon>
        <taxon>Ascobolaceae</taxon>
        <taxon>Ascobolus</taxon>
    </lineage>
</organism>
<sequence length="381" mass="42890">MAEGEQQEQGETTSEKLTYELANTGFGTAKLDGRKVSIVIPATWDEQDANLCVAHFVRKIGTAEPSLRPSVNPGCFETIKYNTANGALKPKRGKKRPVDPEEDRTKQDCIVSRLRAVMHRYMSLHEDEIQQAILTHYPKSTDELLEAYVNKKGYKEIRHKALEHRRQWQKETIDKGEEHINHVLADKELGPKLMAISELSELIQFFEDIFHLDNLHEILTFTAELIDPRLVAKGTPNVLLLWFYRSYYSNLCAFIYRGMIRPDEGRAVPNAEIGVFNRIKTFLRSEHYDIVTVDSLPYLTTILPESAKRGKKSKNRAAATIETALGPTATFSPGKLSTEFLARYHLTADNIPEGFRSAIVNEQPAPDTGAAPINGAAPITN</sequence>
<evidence type="ECO:0000313" key="1">
    <source>
        <dbReference type="EMBL" id="RPA74196.1"/>
    </source>
</evidence>
<evidence type="ECO:0000313" key="2">
    <source>
        <dbReference type="Proteomes" id="UP000275078"/>
    </source>
</evidence>
<proteinExistence type="predicted"/>